<evidence type="ECO:0000256" key="6">
    <source>
        <dbReference type="ARBA" id="ARBA00022833"/>
    </source>
</evidence>
<dbReference type="Proteomes" id="UP000199611">
    <property type="component" value="Unassembled WGS sequence"/>
</dbReference>
<keyword evidence="5" id="KW-0378">Hydrolase</keyword>
<dbReference type="Gene3D" id="3.30.1380.10">
    <property type="match status" value="1"/>
</dbReference>
<dbReference type="InterPro" id="IPR009045">
    <property type="entry name" value="Zn_M74/Hedgehog-like"/>
</dbReference>
<dbReference type="GO" id="GO:0006508">
    <property type="term" value="P:proteolysis"/>
    <property type="evidence" value="ECO:0007669"/>
    <property type="project" value="UniProtKB-KW"/>
</dbReference>
<dbReference type="STRING" id="39841.SAMN05660836_00444"/>
<keyword evidence="4" id="KW-0574">Periplasm</keyword>
<dbReference type="GO" id="GO:0008932">
    <property type="term" value="F:lytic endotransglycosylase activity"/>
    <property type="evidence" value="ECO:0007669"/>
    <property type="project" value="TreeGrafter"/>
</dbReference>
<keyword evidence="1" id="KW-0645">Protease</keyword>
<dbReference type="EMBL" id="FOUU01000001">
    <property type="protein sequence ID" value="SFM48118.1"/>
    <property type="molecule type" value="Genomic_DNA"/>
</dbReference>
<dbReference type="Pfam" id="PF01476">
    <property type="entry name" value="LysM"/>
    <property type="match status" value="3"/>
</dbReference>
<dbReference type="AlphaFoldDB" id="A0A1I4R741"/>
<keyword evidence="3" id="KW-0732">Signal</keyword>
<keyword evidence="6" id="KW-0862">Zinc</keyword>
<evidence type="ECO:0000256" key="4">
    <source>
        <dbReference type="ARBA" id="ARBA00022764"/>
    </source>
</evidence>
<protein>
    <submittedName>
        <fullName evidence="9">LysM repeat-containing protein</fullName>
    </submittedName>
</protein>
<dbReference type="GO" id="GO:0030288">
    <property type="term" value="C:outer membrane-bounded periplasmic space"/>
    <property type="evidence" value="ECO:0007669"/>
    <property type="project" value="InterPro"/>
</dbReference>
<dbReference type="GO" id="GO:0046872">
    <property type="term" value="F:metal ion binding"/>
    <property type="evidence" value="ECO:0007669"/>
    <property type="project" value="UniProtKB-KW"/>
</dbReference>
<feature type="domain" description="LysM" evidence="8">
    <location>
        <begin position="417"/>
        <end position="461"/>
    </location>
</feature>
<dbReference type="InterPro" id="IPR018392">
    <property type="entry name" value="LysM"/>
</dbReference>
<reference evidence="9 10" key="1">
    <citation type="submission" date="2016-10" db="EMBL/GenBank/DDBJ databases">
        <authorList>
            <person name="de Groot N.N."/>
        </authorList>
    </citation>
    <scope>NUCLEOTIDE SEQUENCE [LARGE SCALE GENOMIC DNA]</scope>
    <source>
        <strain evidence="9 10">DSM 9990</strain>
    </source>
</reference>
<name>A0A1I4R741_9BACT</name>
<feature type="domain" description="LysM" evidence="8">
    <location>
        <begin position="256"/>
        <end position="300"/>
    </location>
</feature>
<dbReference type="SUPFAM" id="SSF55166">
    <property type="entry name" value="Hedgehog/DD-peptidase"/>
    <property type="match status" value="1"/>
</dbReference>
<feature type="domain" description="LysM" evidence="8">
    <location>
        <begin position="359"/>
        <end position="404"/>
    </location>
</feature>
<dbReference type="Pfam" id="PF03411">
    <property type="entry name" value="Peptidase_M74"/>
    <property type="match status" value="1"/>
</dbReference>
<accession>A0A1I4R741</accession>
<dbReference type="InterPro" id="IPR036779">
    <property type="entry name" value="LysM_dom_sf"/>
</dbReference>
<dbReference type="SMART" id="SM00257">
    <property type="entry name" value="LysM"/>
    <property type="match status" value="2"/>
</dbReference>
<keyword evidence="10" id="KW-1185">Reference proteome</keyword>
<keyword evidence="2" id="KW-0479">Metal-binding</keyword>
<dbReference type="Gene3D" id="3.10.350.10">
    <property type="entry name" value="LysM domain"/>
    <property type="match status" value="2"/>
</dbReference>
<evidence type="ECO:0000256" key="5">
    <source>
        <dbReference type="ARBA" id="ARBA00022801"/>
    </source>
</evidence>
<organism evidence="9 10">
    <name type="scientific">Thermodesulforhabdus norvegica</name>
    <dbReference type="NCBI Taxonomy" id="39841"/>
    <lineage>
        <taxon>Bacteria</taxon>
        <taxon>Pseudomonadati</taxon>
        <taxon>Thermodesulfobacteriota</taxon>
        <taxon>Syntrophobacteria</taxon>
        <taxon>Syntrophobacterales</taxon>
        <taxon>Thermodesulforhabdaceae</taxon>
        <taxon>Thermodesulforhabdus</taxon>
    </lineage>
</organism>
<dbReference type="GO" id="GO:0008237">
    <property type="term" value="F:metallopeptidase activity"/>
    <property type="evidence" value="ECO:0007669"/>
    <property type="project" value="UniProtKB-KW"/>
</dbReference>
<dbReference type="SUPFAM" id="SSF54106">
    <property type="entry name" value="LysM domain"/>
    <property type="match status" value="3"/>
</dbReference>
<sequence>MKRKKFLFFVNIFLLLSFYAFLIAAEAEAKSVLSSYKITRSIGYPWAGRLKNGIPFPRQFSGYILRSPEHTYTTPEVIGALLDAIKGVQAKYPGSCDLYIGDFSKPGGGPWYPKHRSHQSGRDVDLGMYARGNRCLSSFIPMGRHNLDVEKTWTLLEELLATGMVENIFVDRSIQQLLFKYAKTRGYGDAYLDRLFGNCGKYKGPAVISHEPGHRDHIHVRFFAPWSELAGKFREIPDQERRIIAVAQQSFLPQRVLFYVQHGADVKTLSHQLGVSVDDLKRWNNLGDLDVLHPGMSIVFYKRHFEMDAVRLALSLDARDLRSRIFTKLAMLQDRVVVSLPEESPTPTRKSPGSSRTAAKYVVKKGDTLYGIARRFGVSVSALCMVNKIAPGKALIKPGQTLVIPENTKRSRKRSSKVHIVRPGDTLWNIARMYTVSIEDLVQANGIGAKSVIKPGMKIVIPR</sequence>
<dbReference type="RefSeq" id="WP_093393152.1">
    <property type="nucleotide sequence ID" value="NZ_FOUU01000001.1"/>
</dbReference>
<dbReference type="CDD" id="cd00118">
    <property type="entry name" value="LysM"/>
    <property type="match status" value="2"/>
</dbReference>
<keyword evidence="7" id="KW-0482">Metalloprotease</keyword>
<evidence type="ECO:0000256" key="7">
    <source>
        <dbReference type="ARBA" id="ARBA00023049"/>
    </source>
</evidence>
<evidence type="ECO:0000313" key="10">
    <source>
        <dbReference type="Proteomes" id="UP000199611"/>
    </source>
</evidence>
<evidence type="ECO:0000313" key="9">
    <source>
        <dbReference type="EMBL" id="SFM48118.1"/>
    </source>
</evidence>
<dbReference type="OrthoDB" id="5502029at2"/>
<evidence type="ECO:0000256" key="1">
    <source>
        <dbReference type="ARBA" id="ARBA00022670"/>
    </source>
</evidence>
<dbReference type="PANTHER" id="PTHR33734">
    <property type="entry name" value="LYSM DOMAIN-CONTAINING GPI-ANCHORED PROTEIN 2"/>
    <property type="match status" value="1"/>
</dbReference>
<dbReference type="GO" id="GO:0004252">
    <property type="term" value="F:serine-type endopeptidase activity"/>
    <property type="evidence" value="ECO:0007669"/>
    <property type="project" value="InterPro"/>
</dbReference>
<gene>
    <name evidence="9" type="ORF">SAMN05660836_00444</name>
</gene>
<dbReference type="PROSITE" id="PS51782">
    <property type="entry name" value="LYSM"/>
    <property type="match status" value="3"/>
</dbReference>
<dbReference type="InterPro" id="IPR005073">
    <property type="entry name" value="Peptidase_M74"/>
</dbReference>
<evidence type="ECO:0000256" key="3">
    <source>
        <dbReference type="ARBA" id="ARBA00022729"/>
    </source>
</evidence>
<evidence type="ECO:0000256" key="2">
    <source>
        <dbReference type="ARBA" id="ARBA00022723"/>
    </source>
</evidence>
<proteinExistence type="predicted"/>
<dbReference type="PANTHER" id="PTHR33734:SF22">
    <property type="entry name" value="MEMBRANE-BOUND LYTIC MUREIN TRANSGLYCOSYLASE D"/>
    <property type="match status" value="1"/>
</dbReference>
<evidence type="ECO:0000259" key="8">
    <source>
        <dbReference type="PROSITE" id="PS51782"/>
    </source>
</evidence>